<evidence type="ECO:0000313" key="8">
    <source>
        <dbReference type="EMBL" id="KDQ52264.1"/>
    </source>
</evidence>
<keyword evidence="4 7" id="KW-1133">Transmembrane helix</keyword>
<feature type="transmembrane region" description="Helical" evidence="7">
    <location>
        <begin position="84"/>
        <end position="103"/>
    </location>
</feature>
<dbReference type="PANTHER" id="PTHR19139:SF199">
    <property type="entry name" value="MIP17260P"/>
    <property type="match status" value="1"/>
</dbReference>
<dbReference type="Proteomes" id="UP000027265">
    <property type="component" value="Unassembled WGS sequence"/>
</dbReference>
<dbReference type="AlphaFoldDB" id="A0A067PBV2"/>
<dbReference type="Pfam" id="PF00230">
    <property type="entry name" value="MIP"/>
    <property type="match status" value="1"/>
</dbReference>
<evidence type="ECO:0000256" key="3">
    <source>
        <dbReference type="ARBA" id="ARBA00022692"/>
    </source>
</evidence>
<keyword evidence="3 6" id="KW-0812">Transmembrane</keyword>
<feature type="transmembrane region" description="Helical" evidence="7">
    <location>
        <begin position="53"/>
        <end position="72"/>
    </location>
</feature>
<dbReference type="InterPro" id="IPR023271">
    <property type="entry name" value="Aquaporin-like"/>
</dbReference>
<comment type="subcellular location">
    <subcellularLocation>
        <location evidence="1">Membrane</location>
        <topology evidence="1">Multi-pass membrane protein</topology>
    </subcellularLocation>
</comment>
<keyword evidence="5 7" id="KW-0472">Membrane</keyword>
<keyword evidence="9" id="KW-1185">Reference proteome</keyword>
<gene>
    <name evidence="8" type="ORF">JAAARDRAFT_184445</name>
</gene>
<dbReference type="SUPFAM" id="SSF81338">
    <property type="entry name" value="Aquaporin-like"/>
    <property type="match status" value="1"/>
</dbReference>
<evidence type="ECO:0000256" key="6">
    <source>
        <dbReference type="RuleBase" id="RU000477"/>
    </source>
</evidence>
<evidence type="ECO:0000256" key="2">
    <source>
        <dbReference type="ARBA" id="ARBA00006175"/>
    </source>
</evidence>
<feature type="transmembrane region" description="Helical" evidence="7">
    <location>
        <begin position="211"/>
        <end position="231"/>
    </location>
</feature>
<reference evidence="9" key="1">
    <citation type="journal article" date="2014" name="Proc. Natl. Acad. Sci. U.S.A.">
        <title>Extensive sampling of basidiomycete genomes demonstrates inadequacy of the white-rot/brown-rot paradigm for wood decay fungi.</title>
        <authorList>
            <person name="Riley R."/>
            <person name="Salamov A.A."/>
            <person name="Brown D.W."/>
            <person name="Nagy L.G."/>
            <person name="Floudas D."/>
            <person name="Held B.W."/>
            <person name="Levasseur A."/>
            <person name="Lombard V."/>
            <person name="Morin E."/>
            <person name="Otillar R."/>
            <person name="Lindquist E.A."/>
            <person name="Sun H."/>
            <person name="LaButti K.M."/>
            <person name="Schmutz J."/>
            <person name="Jabbour D."/>
            <person name="Luo H."/>
            <person name="Baker S.E."/>
            <person name="Pisabarro A.G."/>
            <person name="Walton J.D."/>
            <person name="Blanchette R.A."/>
            <person name="Henrissat B."/>
            <person name="Martin F."/>
            <person name="Cullen D."/>
            <person name="Hibbett D.S."/>
            <person name="Grigoriev I.V."/>
        </authorList>
    </citation>
    <scope>NUCLEOTIDE SEQUENCE [LARGE SCALE GENOMIC DNA]</scope>
    <source>
        <strain evidence="9">MUCL 33604</strain>
    </source>
</reference>
<sequence>MSTNKESLFGTISEDLFAAGVEFIGTTFFLLLAFGGVQAVTGEAGPVDNISRIMYISLSFGFSLVVSAWLFYRVTGGLFNPNVSLALLISGVIGPVRFVLFCLAQMAGGIAAAALTLALFPGPLAANTILAVGINPAQGVFIEMFITAALCIAVLMFAAEKHATTPLAPVGIGLTLFIDELFAAYYTGGSANTARSFGPAAVTGFPHGSHWVYWVGPLLGSLLASIMYAILKHYRYWTLNPGQDATEVEKSPPDPIARVIGGRGSNEVEPNGHHAV</sequence>
<feature type="transmembrane region" description="Helical" evidence="7">
    <location>
        <begin position="16"/>
        <end position="41"/>
    </location>
</feature>
<protein>
    <recommendedName>
        <fullName evidence="10">Aquaporin</fullName>
    </recommendedName>
</protein>
<dbReference type="OrthoDB" id="3222at2759"/>
<dbReference type="EMBL" id="KL197741">
    <property type="protein sequence ID" value="KDQ52264.1"/>
    <property type="molecule type" value="Genomic_DNA"/>
</dbReference>
<dbReference type="GO" id="GO:0005886">
    <property type="term" value="C:plasma membrane"/>
    <property type="evidence" value="ECO:0007669"/>
    <property type="project" value="TreeGrafter"/>
</dbReference>
<dbReference type="PRINTS" id="PR00783">
    <property type="entry name" value="MINTRINSICP"/>
</dbReference>
<evidence type="ECO:0000256" key="7">
    <source>
        <dbReference type="SAM" id="Phobius"/>
    </source>
</evidence>
<evidence type="ECO:0000256" key="5">
    <source>
        <dbReference type="ARBA" id="ARBA00023136"/>
    </source>
</evidence>
<dbReference type="Gene3D" id="1.20.1080.10">
    <property type="entry name" value="Glycerol uptake facilitator protein"/>
    <property type="match status" value="1"/>
</dbReference>
<evidence type="ECO:0000256" key="1">
    <source>
        <dbReference type="ARBA" id="ARBA00004141"/>
    </source>
</evidence>
<keyword evidence="6" id="KW-0813">Transport</keyword>
<evidence type="ECO:0000313" key="9">
    <source>
        <dbReference type="Proteomes" id="UP000027265"/>
    </source>
</evidence>
<feature type="transmembrane region" description="Helical" evidence="7">
    <location>
        <begin position="110"/>
        <end position="134"/>
    </location>
</feature>
<comment type="similarity">
    <text evidence="2 6">Belongs to the MIP/aquaporin (TC 1.A.8) family.</text>
</comment>
<evidence type="ECO:0008006" key="10">
    <source>
        <dbReference type="Google" id="ProtNLM"/>
    </source>
</evidence>
<dbReference type="PANTHER" id="PTHR19139">
    <property type="entry name" value="AQUAPORIN TRANSPORTER"/>
    <property type="match status" value="1"/>
</dbReference>
<feature type="transmembrane region" description="Helical" evidence="7">
    <location>
        <begin position="166"/>
        <end position="186"/>
    </location>
</feature>
<dbReference type="HOGENOM" id="CLU_020019_1_4_1"/>
<name>A0A067PBV2_9AGAM</name>
<dbReference type="GO" id="GO:0015250">
    <property type="term" value="F:water channel activity"/>
    <property type="evidence" value="ECO:0007669"/>
    <property type="project" value="TreeGrafter"/>
</dbReference>
<dbReference type="InterPro" id="IPR000425">
    <property type="entry name" value="MIP"/>
</dbReference>
<organism evidence="8 9">
    <name type="scientific">Jaapia argillacea MUCL 33604</name>
    <dbReference type="NCBI Taxonomy" id="933084"/>
    <lineage>
        <taxon>Eukaryota</taxon>
        <taxon>Fungi</taxon>
        <taxon>Dikarya</taxon>
        <taxon>Basidiomycota</taxon>
        <taxon>Agaricomycotina</taxon>
        <taxon>Agaricomycetes</taxon>
        <taxon>Agaricomycetidae</taxon>
        <taxon>Jaapiales</taxon>
        <taxon>Jaapiaceae</taxon>
        <taxon>Jaapia</taxon>
    </lineage>
</organism>
<proteinExistence type="inferred from homology"/>
<feature type="transmembrane region" description="Helical" evidence="7">
    <location>
        <begin position="140"/>
        <end position="159"/>
    </location>
</feature>
<evidence type="ECO:0000256" key="4">
    <source>
        <dbReference type="ARBA" id="ARBA00022989"/>
    </source>
</evidence>
<accession>A0A067PBV2</accession>
<dbReference type="InterPro" id="IPR034294">
    <property type="entry name" value="Aquaporin_transptr"/>
</dbReference>
<dbReference type="STRING" id="933084.A0A067PBV2"/>
<dbReference type="InParanoid" id="A0A067PBV2"/>